<keyword evidence="2" id="KW-1185">Reference proteome</keyword>
<dbReference type="AlphaFoldDB" id="A0AAU9VXL1"/>
<accession>A0AAU9VXL1</accession>
<reference evidence="1 2" key="1">
    <citation type="submission" date="2022-05" db="EMBL/GenBank/DDBJ databases">
        <authorList>
            <consortium name="Genoscope - CEA"/>
            <person name="William W."/>
        </authorList>
    </citation>
    <scope>NUCLEOTIDE SEQUENCE [LARGE SCALE GENOMIC DNA]</scope>
</reference>
<protein>
    <submittedName>
        <fullName evidence="1">Uncharacterized protein</fullName>
    </submittedName>
</protein>
<gene>
    <name evidence="1" type="ORF">PMEA_00026341</name>
</gene>
<dbReference type="Proteomes" id="UP001159428">
    <property type="component" value="Unassembled WGS sequence"/>
</dbReference>
<name>A0AAU9VXL1_9CNID</name>
<comment type="caution">
    <text evidence="1">The sequence shown here is derived from an EMBL/GenBank/DDBJ whole genome shotgun (WGS) entry which is preliminary data.</text>
</comment>
<organism evidence="1 2">
    <name type="scientific">Pocillopora meandrina</name>
    <dbReference type="NCBI Taxonomy" id="46732"/>
    <lineage>
        <taxon>Eukaryota</taxon>
        <taxon>Metazoa</taxon>
        <taxon>Cnidaria</taxon>
        <taxon>Anthozoa</taxon>
        <taxon>Hexacorallia</taxon>
        <taxon>Scleractinia</taxon>
        <taxon>Astrocoeniina</taxon>
        <taxon>Pocilloporidae</taxon>
        <taxon>Pocillopora</taxon>
    </lineage>
</organism>
<proteinExistence type="predicted"/>
<evidence type="ECO:0000313" key="2">
    <source>
        <dbReference type="Proteomes" id="UP001159428"/>
    </source>
</evidence>
<evidence type="ECO:0000313" key="1">
    <source>
        <dbReference type="EMBL" id="CAH3039745.1"/>
    </source>
</evidence>
<dbReference type="EMBL" id="CALNXJ010000005">
    <property type="protein sequence ID" value="CAH3039745.1"/>
    <property type="molecule type" value="Genomic_DNA"/>
</dbReference>
<sequence length="119" mass="13496">MTTDGGELSMNDLQTRKSLSTSLPHWTTDSSNFNNNNMGITMSALKELRSYLSFTQLRFHCSKKQGRTFHVTTVSNSTGAAMVQFFSGQKDMLPDSCGYFQRMEDGNSKFSMECESWNY</sequence>